<dbReference type="EMBL" id="FOAN01000003">
    <property type="protein sequence ID" value="SEL30381.1"/>
    <property type="molecule type" value="Genomic_DNA"/>
</dbReference>
<keyword evidence="1" id="KW-0812">Transmembrane</keyword>
<evidence type="ECO:0000256" key="1">
    <source>
        <dbReference type="SAM" id="Phobius"/>
    </source>
</evidence>
<keyword evidence="1" id="KW-0472">Membrane</keyword>
<organism evidence="2 3">
    <name type="scientific">Bosea lupini</name>
    <dbReference type="NCBI Taxonomy" id="1036779"/>
    <lineage>
        <taxon>Bacteria</taxon>
        <taxon>Pseudomonadati</taxon>
        <taxon>Pseudomonadota</taxon>
        <taxon>Alphaproteobacteria</taxon>
        <taxon>Hyphomicrobiales</taxon>
        <taxon>Boseaceae</taxon>
        <taxon>Bosea</taxon>
    </lineage>
</organism>
<keyword evidence="3" id="KW-1185">Reference proteome</keyword>
<dbReference type="AlphaFoldDB" id="A0A1H7P3I8"/>
<reference evidence="3" key="1">
    <citation type="submission" date="2016-10" db="EMBL/GenBank/DDBJ databases">
        <authorList>
            <person name="Varghese N."/>
            <person name="Submissions S."/>
        </authorList>
    </citation>
    <scope>NUCLEOTIDE SEQUENCE [LARGE SCALE GENOMIC DNA]</scope>
    <source>
        <strain evidence="3">LMG 26383,CCUG 61248,R- 45681</strain>
    </source>
</reference>
<name>A0A1H7P3I8_9HYPH</name>
<dbReference type="Proteomes" id="UP000199664">
    <property type="component" value="Unassembled WGS sequence"/>
</dbReference>
<proteinExistence type="predicted"/>
<evidence type="ECO:0000313" key="2">
    <source>
        <dbReference type="EMBL" id="SEL30381.1"/>
    </source>
</evidence>
<dbReference type="RefSeq" id="WP_091833489.1">
    <property type="nucleotide sequence ID" value="NZ_FOAN01000003.1"/>
</dbReference>
<gene>
    <name evidence="2" type="ORF">SAMN04515666_103359</name>
</gene>
<evidence type="ECO:0000313" key="3">
    <source>
        <dbReference type="Proteomes" id="UP000199664"/>
    </source>
</evidence>
<accession>A0A1H7P3I8</accession>
<keyword evidence="1" id="KW-1133">Transmembrane helix</keyword>
<sequence>MTRTGSSTAKALAHVQPETIPAPRRLLLAAMLAATTSFAMACSAFTGPRAYGSAPVLSSNPPPRRGAARS</sequence>
<dbReference type="STRING" id="1036779.SAMN04515666_103359"/>
<protein>
    <submittedName>
        <fullName evidence="2">Uncharacterized protein</fullName>
    </submittedName>
</protein>
<feature type="transmembrane region" description="Helical" evidence="1">
    <location>
        <begin position="26"/>
        <end position="46"/>
    </location>
</feature>